<accession>A0ACC0URH4</accession>
<organism evidence="1 2">
    <name type="scientific">Trichothecium roseum</name>
    <dbReference type="NCBI Taxonomy" id="47278"/>
    <lineage>
        <taxon>Eukaryota</taxon>
        <taxon>Fungi</taxon>
        <taxon>Dikarya</taxon>
        <taxon>Ascomycota</taxon>
        <taxon>Pezizomycotina</taxon>
        <taxon>Sordariomycetes</taxon>
        <taxon>Hypocreomycetidae</taxon>
        <taxon>Hypocreales</taxon>
        <taxon>Hypocreales incertae sedis</taxon>
        <taxon>Trichothecium</taxon>
    </lineage>
</organism>
<dbReference type="EMBL" id="CM047948">
    <property type="protein sequence ID" value="KAI9896749.1"/>
    <property type="molecule type" value="Genomic_DNA"/>
</dbReference>
<sequence length="514" mass="57228">MAETWPIPRYSDDGSTNNPLPLDNVAQNMAIAAFTGIAWYNVVELNVAVYMTFKRRSGLYFWSVLLAIQGVLIHSLAFILKLYGLVTQFEITVTFITIGWYLMVTGQSVVLYSRLHIIVNEPRLIRAVLIMIIWNAITLHIPTTVLTYGSNSPNPKLFNSGFQTMEKIQITIFSIQELIISGIYIWTTVRFLQPVYKRHIRGVMLQLLWINIAIIIMDIAMVATQFLELYYIEAVMKSAIYSVKLKLEFAVLNQLMRLANSSRNGQFISDQGAQNRIRRPSSARRASAAGKGVKGVKRAIRRMFPAPGSLAMDDNNFAFEPSVLQSTGSTYHQRQHRMVVSSRVGDAINPTEPPSRGIAMTTEITQIVSTERPESIETEDKAVFYHHEARGDGSLELVDRIRSADSAAQSQLELVSLPASPKSARRKNRPVVRHPEPSVSPSCFERRLPTSAPATVQFTTSPVSSGAYDAYVVTPSDGVNTQRSLTDRGTRPSVGNLKGEDGESRTSSEVGLRV</sequence>
<name>A0ACC0URH4_9HYPO</name>
<comment type="caution">
    <text evidence="1">The sequence shown here is derived from an EMBL/GenBank/DDBJ whole genome shotgun (WGS) entry which is preliminary data.</text>
</comment>
<keyword evidence="2" id="KW-1185">Reference proteome</keyword>
<evidence type="ECO:0000313" key="2">
    <source>
        <dbReference type="Proteomes" id="UP001163324"/>
    </source>
</evidence>
<proteinExistence type="predicted"/>
<protein>
    <submittedName>
        <fullName evidence="1">Uncharacterized protein</fullName>
    </submittedName>
</protein>
<gene>
    <name evidence="1" type="ORF">N3K66_008921</name>
</gene>
<evidence type="ECO:0000313" key="1">
    <source>
        <dbReference type="EMBL" id="KAI9896749.1"/>
    </source>
</evidence>
<dbReference type="Proteomes" id="UP001163324">
    <property type="component" value="Chromosome 9"/>
</dbReference>
<reference evidence="1" key="1">
    <citation type="submission" date="2022-10" db="EMBL/GenBank/DDBJ databases">
        <title>Complete Genome of Trichothecium roseum strain YXFP-22015, a Plant Pathogen Isolated from Citrus.</title>
        <authorList>
            <person name="Wang Y."/>
            <person name="Zhu L."/>
        </authorList>
    </citation>
    <scope>NUCLEOTIDE SEQUENCE</scope>
    <source>
        <strain evidence="1">YXFP-22015</strain>
    </source>
</reference>